<evidence type="ECO:0000256" key="1">
    <source>
        <dbReference type="ARBA" id="ARBA00004202"/>
    </source>
</evidence>
<dbReference type="Gene3D" id="3.40.50.300">
    <property type="entry name" value="P-loop containing nucleotide triphosphate hydrolases"/>
    <property type="match status" value="1"/>
</dbReference>
<proteinExistence type="predicted"/>
<evidence type="ECO:0000256" key="9">
    <source>
        <dbReference type="ARBA" id="ARBA00023136"/>
    </source>
</evidence>
<evidence type="ECO:0000313" key="12">
    <source>
        <dbReference type="Proteomes" id="UP000654279"/>
    </source>
</evidence>
<keyword evidence="7" id="KW-0408">Iron</keyword>
<evidence type="ECO:0000313" key="11">
    <source>
        <dbReference type="EMBL" id="MBC8529422.1"/>
    </source>
</evidence>
<keyword evidence="5" id="KW-0547">Nucleotide-binding</keyword>
<evidence type="ECO:0000256" key="7">
    <source>
        <dbReference type="ARBA" id="ARBA00023004"/>
    </source>
</evidence>
<evidence type="ECO:0000256" key="3">
    <source>
        <dbReference type="ARBA" id="ARBA00022475"/>
    </source>
</evidence>
<dbReference type="PANTHER" id="PTHR42771">
    <property type="entry name" value="IRON(3+)-HYDROXAMATE IMPORT ATP-BINDING PROTEIN FHUC"/>
    <property type="match status" value="1"/>
</dbReference>
<feature type="domain" description="ABC transporter" evidence="10">
    <location>
        <begin position="2"/>
        <end position="235"/>
    </location>
</feature>
<evidence type="ECO:0000256" key="8">
    <source>
        <dbReference type="ARBA" id="ARBA00023065"/>
    </source>
</evidence>
<evidence type="ECO:0000259" key="10">
    <source>
        <dbReference type="PROSITE" id="PS50893"/>
    </source>
</evidence>
<dbReference type="SMART" id="SM00382">
    <property type="entry name" value="AAA"/>
    <property type="match status" value="1"/>
</dbReference>
<comment type="subcellular location">
    <subcellularLocation>
        <location evidence="1">Cell membrane</location>
        <topology evidence="1">Peripheral membrane protein</topology>
    </subcellularLocation>
</comment>
<evidence type="ECO:0000256" key="4">
    <source>
        <dbReference type="ARBA" id="ARBA00022496"/>
    </source>
</evidence>
<keyword evidence="4" id="KW-0410">Iron transport</keyword>
<dbReference type="RefSeq" id="WP_249285269.1">
    <property type="nucleotide sequence ID" value="NZ_JACRSO010000003.1"/>
</dbReference>
<sequence length="253" mass="28097">MIELGHIHAGYEGRPVLEDVTLRADGGVTCIIGPNGCGKSTLLKVAARLKKPETGSLRLNGRPYSDFSPREFARQLSFLPQIRDTAAATVYQMVMHGRFPYLGFPRRPGKGDRQIAWQAMVDTGVEAMADKPLAALSGGERQKVYLAMMLAQDTPVVLLDEPATYLDIRHQLEILNLMGNMRQRGKTVLAVMHDLNQALEIADRVCLMDAGRIVALDAPKAVIKSGEIDRVFGVRTRRMADEAGREYYRFVKE</sequence>
<organism evidence="11 12">
    <name type="scientific">Luoshenia tenuis</name>
    <dbReference type="NCBI Taxonomy" id="2763654"/>
    <lineage>
        <taxon>Bacteria</taxon>
        <taxon>Bacillati</taxon>
        <taxon>Bacillota</taxon>
        <taxon>Clostridia</taxon>
        <taxon>Christensenellales</taxon>
        <taxon>Christensenellaceae</taxon>
        <taxon>Luoshenia</taxon>
    </lineage>
</organism>
<dbReference type="InterPro" id="IPR003593">
    <property type="entry name" value="AAA+_ATPase"/>
</dbReference>
<keyword evidence="3" id="KW-1003">Cell membrane</keyword>
<dbReference type="PROSITE" id="PS50893">
    <property type="entry name" value="ABC_TRANSPORTER_2"/>
    <property type="match status" value="1"/>
</dbReference>
<reference evidence="11" key="1">
    <citation type="submission" date="2020-08" db="EMBL/GenBank/DDBJ databases">
        <title>Genome public.</title>
        <authorList>
            <person name="Liu C."/>
            <person name="Sun Q."/>
        </authorList>
    </citation>
    <scope>NUCLEOTIDE SEQUENCE</scope>
    <source>
        <strain evidence="11">NSJ-44</strain>
    </source>
</reference>
<dbReference type="SUPFAM" id="SSF52540">
    <property type="entry name" value="P-loop containing nucleoside triphosphate hydrolases"/>
    <property type="match status" value="1"/>
</dbReference>
<dbReference type="AlphaFoldDB" id="A0A926D125"/>
<dbReference type="EMBL" id="JACRSO010000003">
    <property type="protein sequence ID" value="MBC8529422.1"/>
    <property type="molecule type" value="Genomic_DNA"/>
</dbReference>
<dbReference type="Pfam" id="PF00005">
    <property type="entry name" value="ABC_tran"/>
    <property type="match status" value="1"/>
</dbReference>
<keyword evidence="9" id="KW-0472">Membrane</keyword>
<dbReference type="CDD" id="cd03214">
    <property type="entry name" value="ABC_Iron-Siderophores_B12_Hemin"/>
    <property type="match status" value="1"/>
</dbReference>
<dbReference type="InterPro" id="IPR051535">
    <property type="entry name" value="Siderophore_ABC-ATPase"/>
</dbReference>
<dbReference type="FunFam" id="3.40.50.300:FF:000134">
    <property type="entry name" value="Iron-enterobactin ABC transporter ATP-binding protein"/>
    <property type="match status" value="1"/>
</dbReference>
<keyword evidence="8" id="KW-0406">Ion transport</keyword>
<dbReference type="GO" id="GO:0006826">
    <property type="term" value="P:iron ion transport"/>
    <property type="evidence" value="ECO:0007669"/>
    <property type="project" value="UniProtKB-KW"/>
</dbReference>
<dbReference type="Proteomes" id="UP000654279">
    <property type="component" value="Unassembled WGS sequence"/>
</dbReference>
<accession>A0A926D125</accession>
<keyword evidence="6 11" id="KW-0067">ATP-binding</keyword>
<protein>
    <submittedName>
        <fullName evidence="11">ABC transporter ATP-binding protein</fullName>
    </submittedName>
</protein>
<name>A0A926D125_9FIRM</name>
<evidence type="ECO:0000256" key="6">
    <source>
        <dbReference type="ARBA" id="ARBA00022840"/>
    </source>
</evidence>
<dbReference type="GO" id="GO:0016887">
    <property type="term" value="F:ATP hydrolysis activity"/>
    <property type="evidence" value="ECO:0007669"/>
    <property type="project" value="InterPro"/>
</dbReference>
<dbReference type="InterPro" id="IPR003439">
    <property type="entry name" value="ABC_transporter-like_ATP-bd"/>
</dbReference>
<dbReference type="GO" id="GO:0005524">
    <property type="term" value="F:ATP binding"/>
    <property type="evidence" value="ECO:0007669"/>
    <property type="project" value="UniProtKB-KW"/>
</dbReference>
<dbReference type="PANTHER" id="PTHR42771:SF2">
    <property type="entry name" value="IRON(3+)-HYDROXAMATE IMPORT ATP-BINDING PROTEIN FHUC"/>
    <property type="match status" value="1"/>
</dbReference>
<evidence type="ECO:0000256" key="2">
    <source>
        <dbReference type="ARBA" id="ARBA00022448"/>
    </source>
</evidence>
<dbReference type="InterPro" id="IPR027417">
    <property type="entry name" value="P-loop_NTPase"/>
</dbReference>
<evidence type="ECO:0000256" key="5">
    <source>
        <dbReference type="ARBA" id="ARBA00022741"/>
    </source>
</evidence>
<comment type="caution">
    <text evidence="11">The sequence shown here is derived from an EMBL/GenBank/DDBJ whole genome shotgun (WGS) entry which is preliminary data.</text>
</comment>
<gene>
    <name evidence="11" type="ORF">H8699_08285</name>
</gene>
<keyword evidence="12" id="KW-1185">Reference proteome</keyword>
<dbReference type="GO" id="GO:0005886">
    <property type="term" value="C:plasma membrane"/>
    <property type="evidence" value="ECO:0007669"/>
    <property type="project" value="UniProtKB-SubCell"/>
</dbReference>
<keyword evidence="2" id="KW-0813">Transport</keyword>